<dbReference type="RefSeq" id="WP_186344707.1">
    <property type="nucleotide sequence ID" value="NZ_BMMR01000002.1"/>
</dbReference>
<evidence type="ECO:0000313" key="3">
    <source>
        <dbReference type="Proteomes" id="UP000604001"/>
    </source>
</evidence>
<evidence type="ECO:0000313" key="2">
    <source>
        <dbReference type="EMBL" id="MBC2959418.1"/>
    </source>
</evidence>
<dbReference type="GO" id="GO:0016740">
    <property type="term" value="F:transferase activity"/>
    <property type="evidence" value="ECO:0007669"/>
    <property type="project" value="UniProtKB-KW"/>
</dbReference>
<dbReference type="InterPro" id="IPR023606">
    <property type="entry name" value="CoA-Trfase_III_dom_1_sf"/>
</dbReference>
<proteinExistence type="predicted"/>
<dbReference type="InterPro" id="IPR044855">
    <property type="entry name" value="CoA-Trfase_III_dom3_sf"/>
</dbReference>
<sequence length="362" mass="38247">MNAPLAGIRVVELAGLGPVPHACMVLADLGADVVQVRRTSQPGPDGVADADAGMWRGRRLVEADLKDAADLSLVRDLVDRADVLVEGYRPGTTERLGLGPEDCLARNPRLVYARMTGWGQDGPLARAAGHDINYLATTGLLGLMGPADGPPLPPLSLVADFGGGSMLLVAGVLAALLERSTSGRGQVVDAAMVDGANLLGQLQWSWLAAGRSSGDRASDLLNGSAPCYTTYTCADGRHVAVGALEEPFWRTLLELLELDPAHVGDRWDATRWPRQRALLGGRFVTRARDEWAAVFDGTDACVTPVLDHAEAPQHPHAVARGAYVEVGGHLQAAPAPRFSRSPIRHPAAASVVPGDDVRTDWS</sequence>
<reference evidence="2 3" key="1">
    <citation type="submission" date="2020-08" db="EMBL/GenBank/DDBJ databases">
        <title>novel species in genus Nocardioides.</title>
        <authorList>
            <person name="Zhang G."/>
        </authorList>
    </citation>
    <scope>NUCLEOTIDE SEQUENCE [LARGE SCALE GENOMIC DNA]</scope>
    <source>
        <strain evidence="2 3">SC8A-24</strain>
    </source>
</reference>
<dbReference type="PANTHER" id="PTHR48228">
    <property type="entry name" value="SUCCINYL-COA--D-CITRAMALATE COA-TRANSFERASE"/>
    <property type="match status" value="1"/>
</dbReference>
<keyword evidence="2" id="KW-0808">Transferase</keyword>
<protein>
    <submittedName>
        <fullName evidence="2">CoA transferase</fullName>
    </submittedName>
</protein>
<dbReference type="Proteomes" id="UP000604001">
    <property type="component" value="Unassembled WGS sequence"/>
</dbReference>
<dbReference type="EMBL" id="JACMYC010000002">
    <property type="protein sequence ID" value="MBC2959418.1"/>
    <property type="molecule type" value="Genomic_DNA"/>
</dbReference>
<dbReference type="Pfam" id="PF02515">
    <property type="entry name" value="CoA_transf_3"/>
    <property type="match status" value="1"/>
</dbReference>
<dbReference type="InterPro" id="IPR050509">
    <property type="entry name" value="CoA-transferase_III"/>
</dbReference>
<organism evidence="2 3">
    <name type="scientific">Nocardioides deserti</name>
    <dbReference type="NCBI Taxonomy" id="1588644"/>
    <lineage>
        <taxon>Bacteria</taxon>
        <taxon>Bacillati</taxon>
        <taxon>Actinomycetota</taxon>
        <taxon>Actinomycetes</taxon>
        <taxon>Propionibacteriales</taxon>
        <taxon>Nocardioidaceae</taxon>
        <taxon>Nocardioides</taxon>
    </lineage>
</organism>
<keyword evidence="3" id="KW-1185">Reference proteome</keyword>
<dbReference type="Gene3D" id="3.40.50.10540">
    <property type="entry name" value="Crotonobetainyl-coa:carnitine coa-transferase, domain 1"/>
    <property type="match status" value="1"/>
</dbReference>
<dbReference type="SUPFAM" id="SSF89796">
    <property type="entry name" value="CoA-transferase family III (CaiB/BaiF)"/>
    <property type="match status" value="1"/>
</dbReference>
<evidence type="ECO:0000256" key="1">
    <source>
        <dbReference type="SAM" id="MobiDB-lite"/>
    </source>
</evidence>
<dbReference type="Gene3D" id="3.30.1540.10">
    <property type="entry name" value="formyl-coa transferase, domain 3"/>
    <property type="match status" value="1"/>
</dbReference>
<gene>
    <name evidence="2" type="ORF">H7344_03810</name>
</gene>
<name>A0ABR6U5I3_9ACTN</name>
<dbReference type="InterPro" id="IPR003673">
    <property type="entry name" value="CoA-Trfase_fam_III"/>
</dbReference>
<comment type="caution">
    <text evidence="2">The sequence shown here is derived from an EMBL/GenBank/DDBJ whole genome shotgun (WGS) entry which is preliminary data.</text>
</comment>
<feature type="region of interest" description="Disordered" evidence="1">
    <location>
        <begin position="335"/>
        <end position="362"/>
    </location>
</feature>
<dbReference type="PANTHER" id="PTHR48228:SF5">
    <property type="entry name" value="ALPHA-METHYLACYL-COA RACEMASE"/>
    <property type="match status" value="1"/>
</dbReference>
<accession>A0ABR6U5I3</accession>